<keyword evidence="3" id="KW-1185">Reference proteome</keyword>
<evidence type="ECO:0000259" key="1">
    <source>
        <dbReference type="Pfam" id="PF00646"/>
    </source>
</evidence>
<dbReference type="Pfam" id="PF00646">
    <property type="entry name" value="F-box"/>
    <property type="match status" value="1"/>
</dbReference>
<feature type="domain" description="F-box" evidence="1">
    <location>
        <begin position="28"/>
        <end position="54"/>
    </location>
</feature>
<name>A0A6G1LE78_9PEZI</name>
<organism evidence="2 3">
    <name type="scientific">Teratosphaeria nubilosa</name>
    <dbReference type="NCBI Taxonomy" id="161662"/>
    <lineage>
        <taxon>Eukaryota</taxon>
        <taxon>Fungi</taxon>
        <taxon>Dikarya</taxon>
        <taxon>Ascomycota</taxon>
        <taxon>Pezizomycotina</taxon>
        <taxon>Dothideomycetes</taxon>
        <taxon>Dothideomycetidae</taxon>
        <taxon>Mycosphaerellales</taxon>
        <taxon>Teratosphaeriaceae</taxon>
        <taxon>Teratosphaeria</taxon>
    </lineage>
</organism>
<proteinExistence type="predicted"/>
<evidence type="ECO:0000313" key="3">
    <source>
        <dbReference type="Proteomes" id="UP000799436"/>
    </source>
</evidence>
<evidence type="ECO:0000313" key="2">
    <source>
        <dbReference type="EMBL" id="KAF2771197.1"/>
    </source>
</evidence>
<dbReference type="EMBL" id="ML995820">
    <property type="protein sequence ID" value="KAF2771197.1"/>
    <property type="molecule type" value="Genomic_DNA"/>
</dbReference>
<dbReference type="Proteomes" id="UP000799436">
    <property type="component" value="Unassembled WGS sequence"/>
</dbReference>
<protein>
    <recommendedName>
        <fullName evidence="1">F-box domain-containing protein</fullName>
    </recommendedName>
</protein>
<dbReference type="AlphaFoldDB" id="A0A6G1LE78"/>
<accession>A0A6G1LE78</accession>
<gene>
    <name evidence="2" type="ORF">EJ03DRAFT_381427</name>
</gene>
<sequence length="311" mass="34094">MSHCGQVPTQIPTLPSANMALSERSLPLPSELVSMIAENMPFETLKNFRLVSRQAERDACKQVLDSVSGLKIDFMNTSETELALSDFDGLVVDVIFKKISKPISFEVTFMPDHRAMGRLSKVLERTASSSVSKLTVDFTSGLAAFASDLSVGGFANFVVGVIEKNHSQLKLQLFHTKPEAGRSEKAMRLHSCFLSAMRARIFKIANSLDSSRPRTCFNVHSLTLIGFSCNGLDLTWSLTDFKDGLQSLTLQSMSIKSHLASVLTGPGFPGMPAVKTFYLRNVSNLGATPDGTKKHFPLMIATSRIRSLKQD</sequence>
<reference evidence="2" key="1">
    <citation type="journal article" date="2020" name="Stud. Mycol.">
        <title>101 Dothideomycetes genomes: a test case for predicting lifestyles and emergence of pathogens.</title>
        <authorList>
            <person name="Haridas S."/>
            <person name="Albert R."/>
            <person name="Binder M."/>
            <person name="Bloem J."/>
            <person name="Labutti K."/>
            <person name="Salamov A."/>
            <person name="Andreopoulos B."/>
            <person name="Baker S."/>
            <person name="Barry K."/>
            <person name="Bills G."/>
            <person name="Bluhm B."/>
            <person name="Cannon C."/>
            <person name="Castanera R."/>
            <person name="Culley D."/>
            <person name="Daum C."/>
            <person name="Ezra D."/>
            <person name="Gonzalez J."/>
            <person name="Henrissat B."/>
            <person name="Kuo A."/>
            <person name="Liang C."/>
            <person name="Lipzen A."/>
            <person name="Lutzoni F."/>
            <person name="Magnuson J."/>
            <person name="Mondo S."/>
            <person name="Nolan M."/>
            <person name="Ohm R."/>
            <person name="Pangilinan J."/>
            <person name="Park H.-J."/>
            <person name="Ramirez L."/>
            <person name="Alfaro M."/>
            <person name="Sun H."/>
            <person name="Tritt A."/>
            <person name="Yoshinaga Y."/>
            <person name="Zwiers L.-H."/>
            <person name="Turgeon B."/>
            <person name="Goodwin S."/>
            <person name="Spatafora J."/>
            <person name="Crous P."/>
            <person name="Grigoriev I."/>
        </authorList>
    </citation>
    <scope>NUCLEOTIDE SEQUENCE</scope>
    <source>
        <strain evidence="2">CBS 116005</strain>
    </source>
</reference>
<dbReference type="InterPro" id="IPR001810">
    <property type="entry name" value="F-box_dom"/>
</dbReference>